<dbReference type="InterPro" id="IPR027791">
    <property type="entry name" value="Galactosyl_T_C"/>
</dbReference>
<evidence type="ECO:0000313" key="4">
    <source>
        <dbReference type="EMBL" id="MDT7517238.1"/>
    </source>
</evidence>
<dbReference type="InterPro" id="IPR001173">
    <property type="entry name" value="Glyco_trans_2-like"/>
</dbReference>
<dbReference type="EMBL" id="JAVBIK010000001">
    <property type="protein sequence ID" value="MDT7517238.1"/>
    <property type="molecule type" value="Genomic_DNA"/>
</dbReference>
<accession>A0ABU3KI20</accession>
<dbReference type="PANTHER" id="PTHR43685:SF3">
    <property type="entry name" value="SLR2126 PROTEIN"/>
    <property type="match status" value="1"/>
</dbReference>
<feature type="domain" description="Galactosyltransferase C-terminal" evidence="3">
    <location>
        <begin position="171"/>
        <end position="223"/>
    </location>
</feature>
<dbReference type="InterPro" id="IPR029044">
    <property type="entry name" value="Nucleotide-diphossugar_trans"/>
</dbReference>
<proteinExistence type="predicted"/>
<dbReference type="Gene3D" id="3.90.550.10">
    <property type="entry name" value="Spore Coat Polysaccharide Biosynthesis Protein SpsA, Chain A"/>
    <property type="match status" value="1"/>
</dbReference>
<dbReference type="Pfam" id="PF00535">
    <property type="entry name" value="Glycos_transf_2"/>
    <property type="match status" value="1"/>
</dbReference>
<protein>
    <submittedName>
        <fullName evidence="4">Glycosyltransferase family 2 protein</fullName>
    </submittedName>
</protein>
<dbReference type="InterPro" id="IPR050834">
    <property type="entry name" value="Glycosyltransf_2"/>
</dbReference>
<keyword evidence="1" id="KW-0808">Transferase</keyword>
<dbReference type="PANTHER" id="PTHR43685">
    <property type="entry name" value="GLYCOSYLTRANSFERASE"/>
    <property type="match status" value="1"/>
</dbReference>
<evidence type="ECO:0000313" key="5">
    <source>
        <dbReference type="Proteomes" id="UP001321700"/>
    </source>
</evidence>
<evidence type="ECO:0000256" key="1">
    <source>
        <dbReference type="ARBA" id="ARBA00022679"/>
    </source>
</evidence>
<comment type="caution">
    <text evidence="4">The sequence shown here is derived from an EMBL/GenBank/DDBJ whole genome shotgun (WGS) entry which is preliminary data.</text>
</comment>
<evidence type="ECO:0000259" key="2">
    <source>
        <dbReference type="Pfam" id="PF00535"/>
    </source>
</evidence>
<dbReference type="SUPFAM" id="SSF53448">
    <property type="entry name" value="Nucleotide-diphospho-sugar transferases"/>
    <property type="match status" value="1"/>
</dbReference>
<evidence type="ECO:0000259" key="3">
    <source>
        <dbReference type="Pfam" id="PF02709"/>
    </source>
</evidence>
<dbReference type="CDD" id="cd06420">
    <property type="entry name" value="GT2_Chondriotin_Pol_N"/>
    <property type="match status" value="1"/>
</dbReference>
<dbReference type="Proteomes" id="UP001321700">
    <property type="component" value="Unassembled WGS sequence"/>
</dbReference>
<reference evidence="4 5" key="1">
    <citation type="submission" date="2023-08" db="EMBL/GenBank/DDBJ databases">
        <title>Rhodoferax potami sp. nov. and Rhodoferax mekongensis sp. nov., isolated from the Mekong River in Thailand.</title>
        <authorList>
            <person name="Kitikhun S."/>
            <person name="Charoenyingcharoen P."/>
            <person name="Siriarchawattana P."/>
            <person name="Likhitrattanapisal S."/>
            <person name="Nilsakha T."/>
            <person name="Chanpet A."/>
            <person name="Rattanawaree P."/>
            <person name="Ingsriswang S."/>
        </authorList>
    </citation>
    <scope>NUCLEOTIDE SEQUENCE [LARGE SCALE GENOMIC DNA]</scope>
    <source>
        <strain evidence="4 5">TBRC 17660</strain>
    </source>
</reference>
<feature type="domain" description="Glycosyltransferase 2-like" evidence="2">
    <location>
        <begin position="8"/>
        <end position="145"/>
    </location>
</feature>
<name>A0ABU3KI20_9BURK</name>
<sequence length="284" mass="31821">MSCADLISIVITTYNRSDALACVVGALEHQFDKNFEVIIADDGSTPSHQARIHELQASASFPLTHVWHPDVGFTAAQARNLGVAVSSGSYLILLDGDCVPELDFVARHRSLAQKNCFVNGSRVLLSEAFTRKVLTSEATVIDQSWPVWMGRRVRGESSKLGAKLRLPDFSSRLQRSFKWKAIRSCNMALFTSDYIAVNGFDETFVGWGHEDADFVLRLHNAGLCRKNGFWSTEVYHLWHRESSRDMENVNARLVRERISTKQVKASIGYQESLGASEVLVTQQR</sequence>
<keyword evidence="5" id="KW-1185">Reference proteome</keyword>
<dbReference type="Pfam" id="PF02709">
    <property type="entry name" value="Glyco_transf_7C"/>
    <property type="match status" value="1"/>
</dbReference>
<gene>
    <name evidence="4" type="ORF">RAE19_00515</name>
</gene>
<dbReference type="RefSeq" id="WP_313873079.1">
    <property type="nucleotide sequence ID" value="NZ_JAVBIK010000001.1"/>
</dbReference>
<organism evidence="4 5">
    <name type="scientific">Rhodoferax potami</name>
    <dbReference type="NCBI Taxonomy" id="3068338"/>
    <lineage>
        <taxon>Bacteria</taxon>
        <taxon>Pseudomonadati</taxon>
        <taxon>Pseudomonadota</taxon>
        <taxon>Betaproteobacteria</taxon>
        <taxon>Burkholderiales</taxon>
        <taxon>Comamonadaceae</taxon>
        <taxon>Rhodoferax</taxon>
    </lineage>
</organism>